<keyword evidence="1" id="KW-0812">Transmembrane</keyword>
<protein>
    <submittedName>
        <fullName evidence="2">Uncharacterized protein</fullName>
    </submittedName>
</protein>
<organism evidence="2 3">
    <name type="scientific">Tritrichomonas foetus</name>
    <dbReference type="NCBI Taxonomy" id="1144522"/>
    <lineage>
        <taxon>Eukaryota</taxon>
        <taxon>Metamonada</taxon>
        <taxon>Parabasalia</taxon>
        <taxon>Tritrichomonadida</taxon>
        <taxon>Tritrichomonadidae</taxon>
        <taxon>Tritrichomonas</taxon>
    </lineage>
</organism>
<accession>A0A1J4JKM8</accession>
<dbReference type="AlphaFoldDB" id="A0A1J4JKM8"/>
<sequence length="424" mass="47144">MDGFTILYQKDGNGGKVEIPSDKTIKDTKDFTVQFYVTNSNYDQCTEIPLGNSISVNGENQRTSLSRDMISEGSCVSKQEFLVKLKNGLDSTVYTVKYTLHPDDPPEDFVGTLTLSSNVAFEVNLNITTTLPDCPTTELTIKSYTSDKIQTIVETDLPERCQQKEQPNPPTNVHKCVGSKCEVPTSLSQISNEYKNKNITNLFIELYDDANLDELDVSVTEELHIYIKEGKVTGKVTYKNVDTDIAIWGDEKVLSNIAVEMKSSGKLVEIKGLPEKIPLTVFQYPIKELTIDYGSYVKKGDIVTAYYLPSPNAIETVNLKISDGVFTSKVHEKVKATYTNVEAKKLRKAMLRHKGGKMAIKEGGNEEEETSEIYLYKYKIGENKSNVGLIVGVVVAVVVVIVIIVVVVFLVLKKKKKNDSSSSK</sequence>
<dbReference type="EMBL" id="MLAK01001073">
    <property type="protein sequence ID" value="OHS98131.1"/>
    <property type="molecule type" value="Genomic_DNA"/>
</dbReference>
<gene>
    <name evidence="2" type="ORF">TRFO_35498</name>
</gene>
<dbReference type="Proteomes" id="UP000179807">
    <property type="component" value="Unassembled WGS sequence"/>
</dbReference>
<comment type="caution">
    <text evidence="2">The sequence shown here is derived from an EMBL/GenBank/DDBJ whole genome shotgun (WGS) entry which is preliminary data.</text>
</comment>
<evidence type="ECO:0000256" key="1">
    <source>
        <dbReference type="SAM" id="Phobius"/>
    </source>
</evidence>
<proteinExistence type="predicted"/>
<feature type="transmembrane region" description="Helical" evidence="1">
    <location>
        <begin position="387"/>
        <end position="412"/>
    </location>
</feature>
<reference evidence="2" key="1">
    <citation type="submission" date="2016-10" db="EMBL/GenBank/DDBJ databases">
        <authorList>
            <person name="Benchimol M."/>
            <person name="Almeida L.G."/>
            <person name="Vasconcelos A.T."/>
            <person name="Perreira-Neves A."/>
            <person name="Rosa I.A."/>
            <person name="Tasca T."/>
            <person name="Bogo M.R."/>
            <person name="de Souza W."/>
        </authorList>
    </citation>
    <scope>NUCLEOTIDE SEQUENCE [LARGE SCALE GENOMIC DNA]</scope>
    <source>
        <strain evidence="2">K</strain>
    </source>
</reference>
<keyword evidence="1" id="KW-1133">Transmembrane helix</keyword>
<dbReference type="GeneID" id="94844995"/>
<evidence type="ECO:0000313" key="2">
    <source>
        <dbReference type="EMBL" id="OHS98131.1"/>
    </source>
</evidence>
<keyword evidence="1" id="KW-0472">Membrane</keyword>
<name>A0A1J4JKM8_9EUKA</name>
<dbReference type="RefSeq" id="XP_068351268.1">
    <property type="nucleotide sequence ID" value="XM_068510291.1"/>
</dbReference>
<keyword evidence="3" id="KW-1185">Reference proteome</keyword>
<dbReference type="VEuPathDB" id="TrichDB:TRFO_35498"/>
<evidence type="ECO:0000313" key="3">
    <source>
        <dbReference type="Proteomes" id="UP000179807"/>
    </source>
</evidence>